<comment type="caution">
    <text evidence="1">The sequence shown here is derived from an EMBL/GenBank/DDBJ whole genome shotgun (WGS) entry which is preliminary data.</text>
</comment>
<dbReference type="Proteomes" id="UP001214576">
    <property type="component" value="Unassembled WGS sequence"/>
</dbReference>
<organism evidence="1 2">
    <name type="scientific">Ovis ammon polii</name>
    <dbReference type="NCBI Taxonomy" id="230172"/>
    <lineage>
        <taxon>Eukaryota</taxon>
        <taxon>Metazoa</taxon>
        <taxon>Chordata</taxon>
        <taxon>Craniata</taxon>
        <taxon>Vertebrata</taxon>
        <taxon>Euteleostomi</taxon>
        <taxon>Mammalia</taxon>
        <taxon>Eutheria</taxon>
        <taxon>Laurasiatheria</taxon>
        <taxon>Artiodactyla</taxon>
        <taxon>Ruminantia</taxon>
        <taxon>Pecora</taxon>
        <taxon>Bovidae</taxon>
        <taxon>Caprinae</taxon>
        <taxon>Ovis</taxon>
    </lineage>
</organism>
<dbReference type="AlphaFoldDB" id="A0AAD4Y5S4"/>
<sequence length="124" mass="14311">MIQISEGFPTSEYQETKTVNWMNLLTSQEKQQGIFISQKQETIVLTTERPLQNLAASCMEINLFGLPSFPKESKRHEECTHYCAYTLKKASVENNPELLISALMITNFYAKQHLEKQRCVHPNC</sequence>
<keyword evidence="2" id="KW-1185">Reference proteome</keyword>
<reference evidence="1" key="1">
    <citation type="submission" date="2022-03" db="EMBL/GenBank/DDBJ databases">
        <title>Genomic analyses of argali, domestic sheep and their hybrids provide insights into chromosomal evolution, heterosis and genetic basis of agronomic traits.</title>
        <authorList>
            <person name="Li M."/>
        </authorList>
    </citation>
    <scope>NUCLEOTIDE SEQUENCE</scope>
    <source>
        <strain evidence="1">CAU-MHL-2022a</strain>
        <tissue evidence="1">Skin</tissue>
    </source>
</reference>
<accession>A0AAD4Y5S4</accession>
<gene>
    <name evidence="1" type="ORF">MG293_014814</name>
</gene>
<name>A0AAD4Y5S4_OVIAM</name>
<dbReference type="EMBL" id="JAKZEL010000018">
    <property type="protein sequence ID" value="KAI4535588.1"/>
    <property type="molecule type" value="Genomic_DNA"/>
</dbReference>
<evidence type="ECO:0000313" key="1">
    <source>
        <dbReference type="EMBL" id="KAI4535588.1"/>
    </source>
</evidence>
<proteinExistence type="predicted"/>
<protein>
    <submittedName>
        <fullName evidence="1">Uncharacterized protein</fullName>
    </submittedName>
</protein>
<evidence type="ECO:0000313" key="2">
    <source>
        <dbReference type="Proteomes" id="UP001214576"/>
    </source>
</evidence>